<organism evidence="1 2">
    <name type="scientific">Natronospira elongata</name>
    <dbReference type="NCBI Taxonomy" id="3110268"/>
    <lineage>
        <taxon>Bacteria</taxon>
        <taxon>Pseudomonadati</taxon>
        <taxon>Pseudomonadota</taxon>
        <taxon>Gammaproteobacteria</taxon>
        <taxon>Natronospirales</taxon>
        <taxon>Natronospiraceae</taxon>
        <taxon>Natronospira</taxon>
    </lineage>
</organism>
<evidence type="ECO:0000313" key="1">
    <source>
        <dbReference type="EMBL" id="MEA5446117.1"/>
    </source>
</evidence>
<dbReference type="RefSeq" id="WP_346052136.1">
    <property type="nucleotide sequence ID" value="NZ_JAYGII010000021.1"/>
</dbReference>
<dbReference type="EMBL" id="JAYGII010000021">
    <property type="protein sequence ID" value="MEA5446117.1"/>
    <property type="molecule type" value="Genomic_DNA"/>
</dbReference>
<dbReference type="Pfam" id="PF13729">
    <property type="entry name" value="TraF_2"/>
    <property type="match status" value="1"/>
</dbReference>
<sequence>MATILALSSTQALANAFTSLDPRSMSLGGAWVAATRPYNAPAFNPARLAGNPQIEGRRDDRAFSRAFGGIRLIDRDGFLDSLDRFQENDNQSRLKQSLDQLEARISDQSVTRQDLRAVFRTADELLDDYQSLSDKPLRLAASAGFNLGAPGERFGFGASIRQNAVVGMELRISQEDISQVRQVIDFIEVLMDIIDEEVIPPDLELPDVGDDLTSDFALRGAMVREVGLSVGARIPQQPRTYLGVNLKSLQIDTLDWETDVERARTENFELDDQRLIHADVNVDLGVIHELDDGWTAGMMVRNLIPRDYRTVLGNQVPLRPTFRGGLAWQNPRWTVAVDMDLNETVAIGFDPAKQYLAMGVEHRPLRWLSLRGGYRYERVLEEGNISLGIGLSSRRSHFDLALSGDAGDSFGAAMQFGVRF</sequence>
<keyword evidence="2" id="KW-1185">Reference proteome</keyword>
<name>A0AAP6JGD0_9GAMM</name>
<accession>A0AAP6JGD0</accession>
<gene>
    <name evidence="1" type="primary">traF</name>
    <name evidence="1" type="ORF">VCB98_09825</name>
</gene>
<dbReference type="AlphaFoldDB" id="A0AAP6JGD0"/>
<dbReference type="Proteomes" id="UP001302316">
    <property type="component" value="Unassembled WGS sequence"/>
</dbReference>
<reference evidence="1 2" key="1">
    <citation type="submission" date="2023-12" db="EMBL/GenBank/DDBJ databases">
        <title>Whole-genome sequencing of halo(alkali)philic microorganisms from hypersaline lakes.</title>
        <authorList>
            <person name="Sorokin D.Y."/>
            <person name="Merkel A.Y."/>
            <person name="Messina E."/>
            <person name="Yakimov M."/>
        </authorList>
    </citation>
    <scope>NUCLEOTIDE SEQUENCE [LARGE SCALE GENOMIC DNA]</scope>
    <source>
        <strain evidence="1 2">AB-CW1</strain>
    </source>
</reference>
<dbReference type="InterPro" id="IPR032811">
    <property type="entry name" value="Put_conjugal_transfer"/>
</dbReference>
<evidence type="ECO:0000313" key="2">
    <source>
        <dbReference type="Proteomes" id="UP001302316"/>
    </source>
</evidence>
<proteinExistence type="predicted"/>
<dbReference type="Gene3D" id="2.40.160.60">
    <property type="entry name" value="Outer membrane protein transport protein (OMPP1/FadL/TodX)"/>
    <property type="match status" value="1"/>
</dbReference>
<protein>
    <submittedName>
        <fullName evidence="1">Conjugal transfer protein TraF</fullName>
    </submittedName>
</protein>
<comment type="caution">
    <text evidence="1">The sequence shown here is derived from an EMBL/GenBank/DDBJ whole genome shotgun (WGS) entry which is preliminary data.</text>
</comment>